<comment type="caution">
    <text evidence="2">The sequence shown here is derived from an EMBL/GenBank/DDBJ whole genome shotgun (WGS) entry which is preliminary data.</text>
</comment>
<feature type="domain" description="Methyltransferase type 11" evidence="1">
    <location>
        <begin position="50"/>
        <end position="143"/>
    </location>
</feature>
<gene>
    <name evidence="2" type="ORF">ACFOSU_17330</name>
</gene>
<keyword evidence="2" id="KW-0489">Methyltransferase</keyword>
<protein>
    <submittedName>
        <fullName evidence="2">Class I SAM-dependent methyltransferase</fullName>
    </submittedName>
</protein>
<dbReference type="RefSeq" id="WP_380691175.1">
    <property type="nucleotide sequence ID" value="NZ_JBHRSS010000008.1"/>
</dbReference>
<dbReference type="EMBL" id="JBHRSS010000008">
    <property type="protein sequence ID" value="MFC3105638.1"/>
    <property type="molecule type" value="Genomic_DNA"/>
</dbReference>
<dbReference type="Proteomes" id="UP001595462">
    <property type="component" value="Unassembled WGS sequence"/>
</dbReference>
<dbReference type="Gene3D" id="3.40.50.150">
    <property type="entry name" value="Vaccinia Virus protein VP39"/>
    <property type="match status" value="1"/>
</dbReference>
<evidence type="ECO:0000313" key="3">
    <source>
        <dbReference type="Proteomes" id="UP001595462"/>
    </source>
</evidence>
<evidence type="ECO:0000313" key="2">
    <source>
        <dbReference type="EMBL" id="MFC3105638.1"/>
    </source>
</evidence>
<dbReference type="GO" id="GO:0032259">
    <property type="term" value="P:methylation"/>
    <property type="evidence" value="ECO:0007669"/>
    <property type="project" value="UniProtKB-KW"/>
</dbReference>
<dbReference type="InterPro" id="IPR013216">
    <property type="entry name" value="Methyltransf_11"/>
</dbReference>
<keyword evidence="2" id="KW-0808">Transferase</keyword>
<proteinExistence type="predicted"/>
<name>A0ABV7ES85_9GAMM</name>
<dbReference type="Pfam" id="PF08241">
    <property type="entry name" value="Methyltransf_11"/>
    <property type="match status" value="1"/>
</dbReference>
<keyword evidence="3" id="KW-1185">Reference proteome</keyword>
<evidence type="ECO:0000259" key="1">
    <source>
        <dbReference type="Pfam" id="PF08241"/>
    </source>
</evidence>
<organism evidence="2 3">
    <name type="scientific">Salinisphaera aquimarina</name>
    <dbReference type="NCBI Taxonomy" id="2094031"/>
    <lineage>
        <taxon>Bacteria</taxon>
        <taxon>Pseudomonadati</taxon>
        <taxon>Pseudomonadota</taxon>
        <taxon>Gammaproteobacteria</taxon>
        <taxon>Salinisphaerales</taxon>
        <taxon>Salinisphaeraceae</taxon>
        <taxon>Salinisphaera</taxon>
    </lineage>
</organism>
<dbReference type="PANTHER" id="PTHR43861">
    <property type="entry name" value="TRANS-ACONITATE 2-METHYLTRANSFERASE-RELATED"/>
    <property type="match status" value="1"/>
</dbReference>
<dbReference type="InterPro" id="IPR029063">
    <property type="entry name" value="SAM-dependent_MTases_sf"/>
</dbReference>
<dbReference type="SUPFAM" id="SSF53335">
    <property type="entry name" value="S-adenosyl-L-methionine-dependent methyltransferases"/>
    <property type="match status" value="1"/>
</dbReference>
<dbReference type="CDD" id="cd02440">
    <property type="entry name" value="AdoMet_MTases"/>
    <property type="match status" value="1"/>
</dbReference>
<reference evidence="3" key="1">
    <citation type="journal article" date="2019" name="Int. J. Syst. Evol. Microbiol.">
        <title>The Global Catalogue of Microorganisms (GCM) 10K type strain sequencing project: providing services to taxonomists for standard genome sequencing and annotation.</title>
        <authorList>
            <consortium name="The Broad Institute Genomics Platform"/>
            <consortium name="The Broad Institute Genome Sequencing Center for Infectious Disease"/>
            <person name="Wu L."/>
            <person name="Ma J."/>
        </authorList>
    </citation>
    <scope>NUCLEOTIDE SEQUENCE [LARGE SCALE GENOMIC DNA]</scope>
    <source>
        <strain evidence="3">KCTC 52640</strain>
    </source>
</reference>
<dbReference type="PANTHER" id="PTHR43861:SF1">
    <property type="entry name" value="TRANS-ACONITATE 2-METHYLTRANSFERASE"/>
    <property type="match status" value="1"/>
</dbReference>
<accession>A0ABV7ES85</accession>
<sequence>MNTQENEARTSGETAGGWNADAYGRNARFVADMAASLIDWLDPQPGERILDLGCGDGELTLSLTGRGAVVVAADSSPDFVAAARGRGLDAVLADGQRLGDNPRLAGPFDAVFSNAALHWMHRDPQAVIDGVFACLAPGGRFVVEFGGAGNCAPIRDALRAEAEVRGQHPDELDPWFFPEKETYMKQLRSAGFSIAREELFARPTPLPGDMSDWLETLARPFVQAFAAGAPRAEYVAAVRERLVPLMQDADGRWTAPYVRLRFAAIKPA</sequence>
<dbReference type="GO" id="GO:0008168">
    <property type="term" value="F:methyltransferase activity"/>
    <property type="evidence" value="ECO:0007669"/>
    <property type="project" value="UniProtKB-KW"/>
</dbReference>